<gene>
    <name evidence="4" type="ORF">SAMN02745941_00689</name>
</gene>
<protein>
    <submittedName>
        <fullName evidence="4">Transcriptional regulator, TetR family</fullName>
    </submittedName>
</protein>
<feature type="DNA-binding region" description="H-T-H motif" evidence="2">
    <location>
        <begin position="34"/>
        <end position="53"/>
    </location>
</feature>
<proteinExistence type="predicted"/>
<dbReference type="Pfam" id="PF00440">
    <property type="entry name" value="TetR_N"/>
    <property type="match status" value="1"/>
</dbReference>
<dbReference type="RefSeq" id="WP_073016709.1">
    <property type="nucleotide sequence ID" value="NZ_FQXU01000003.1"/>
</dbReference>
<dbReference type="AlphaFoldDB" id="A0A1M5UY22"/>
<evidence type="ECO:0000256" key="1">
    <source>
        <dbReference type="ARBA" id="ARBA00023125"/>
    </source>
</evidence>
<reference evidence="4 5" key="1">
    <citation type="submission" date="2016-11" db="EMBL/GenBank/DDBJ databases">
        <authorList>
            <person name="Jaros S."/>
            <person name="Januszkiewicz K."/>
            <person name="Wedrychowicz H."/>
        </authorList>
    </citation>
    <scope>NUCLEOTIDE SEQUENCE [LARGE SCALE GENOMIC DNA]</scope>
    <source>
        <strain evidence="4 5">DSM 6191</strain>
    </source>
</reference>
<dbReference type="PRINTS" id="PR00455">
    <property type="entry name" value="HTHTETR"/>
</dbReference>
<evidence type="ECO:0000313" key="4">
    <source>
        <dbReference type="EMBL" id="SHH67947.1"/>
    </source>
</evidence>
<dbReference type="SUPFAM" id="SSF46689">
    <property type="entry name" value="Homeodomain-like"/>
    <property type="match status" value="1"/>
</dbReference>
<keyword evidence="1 2" id="KW-0238">DNA-binding</keyword>
<feature type="domain" description="HTH tetR-type" evidence="3">
    <location>
        <begin position="11"/>
        <end position="71"/>
    </location>
</feature>
<accession>A0A1M5UY22</accession>
<dbReference type="InterPro" id="IPR001647">
    <property type="entry name" value="HTH_TetR"/>
</dbReference>
<dbReference type="Gene3D" id="1.10.357.10">
    <property type="entry name" value="Tetracycline Repressor, domain 2"/>
    <property type="match status" value="1"/>
</dbReference>
<sequence length="195" mass="23162">MAREDQKMRSEIVRKTILDTALEIGIEEGFEEVSIRKIIKKMKYSTGIVYHHFKDKQEIIDAIEETETKWLSAEIAGLLDENKNVVWNMERIFRRIMRLAIEEPEKYNLIVLHKYSRRQPDKPRWLSKISQNLKNDIHLGLIREMDTDKAAFAIWSSFLGFNLMISRNRDLTSEEAEELFKVQFDIILRGILYDK</sequence>
<evidence type="ECO:0000256" key="2">
    <source>
        <dbReference type="PROSITE-ProRule" id="PRU00335"/>
    </source>
</evidence>
<dbReference type="SUPFAM" id="SSF48498">
    <property type="entry name" value="Tetracyclin repressor-like, C-terminal domain"/>
    <property type="match status" value="1"/>
</dbReference>
<dbReference type="GO" id="GO:0003677">
    <property type="term" value="F:DNA binding"/>
    <property type="evidence" value="ECO:0007669"/>
    <property type="project" value="UniProtKB-UniRule"/>
</dbReference>
<dbReference type="InterPro" id="IPR036271">
    <property type="entry name" value="Tet_transcr_reg_TetR-rel_C_sf"/>
</dbReference>
<evidence type="ECO:0000259" key="3">
    <source>
        <dbReference type="PROSITE" id="PS50977"/>
    </source>
</evidence>
<dbReference type="EMBL" id="FQXU01000003">
    <property type="protein sequence ID" value="SHH67947.1"/>
    <property type="molecule type" value="Genomic_DNA"/>
</dbReference>
<name>A0A1M5UY22_9CLOT</name>
<dbReference type="PANTHER" id="PTHR43479:SF11">
    <property type="entry name" value="ACREF_ENVCD OPERON REPRESSOR-RELATED"/>
    <property type="match status" value="1"/>
</dbReference>
<dbReference type="PROSITE" id="PS50977">
    <property type="entry name" value="HTH_TETR_2"/>
    <property type="match status" value="1"/>
</dbReference>
<dbReference type="InterPro" id="IPR009057">
    <property type="entry name" value="Homeodomain-like_sf"/>
</dbReference>
<dbReference type="PANTHER" id="PTHR43479">
    <property type="entry name" value="ACREF/ENVCD OPERON REPRESSOR-RELATED"/>
    <property type="match status" value="1"/>
</dbReference>
<organism evidence="4 5">
    <name type="scientific">Clostridium intestinale DSM 6191</name>
    <dbReference type="NCBI Taxonomy" id="1121320"/>
    <lineage>
        <taxon>Bacteria</taxon>
        <taxon>Bacillati</taxon>
        <taxon>Bacillota</taxon>
        <taxon>Clostridia</taxon>
        <taxon>Eubacteriales</taxon>
        <taxon>Clostridiaceae</taxon>
        <taxon>Clostridium</taxon>
    </lineage>
</organism>
<dbReference type="Proteomes" id="UP000184241">
    <property type="component" value="Unassembled WGS sequence"/>
</dbReference>
<dbReference type="InterPro" id="IPR050624">
    <property type="entry name" value="HTH-type_Tx_Regulator"/>
</dbReference>
<evidence type="ECO:0000313" key="5">
    <source>
        <dbReference type="Proteomes" id="UP000184241"/>
    </source>
</evidence>